<dbReference type="GO" id="GO:0005886">
    <property type="term" value="C:plasma membrane"/>
    <property type="evidence" value="ECO:0007669"/>
    <property type="project" value="UniProtKB-SubCell"/>
</dbReference>
<keyword evidence="6 7" id="KW-0472">Membrane</keyword>
<protein>
    <recommendedName>
        <fullName evidence="10">GlsB/YeaQ/YmgE family stress response membrane protein</fullName>
    </recommendedName>
</protein>
<keyword evidence="9" id="KW-1185">Reference proteome</keyword>
<proteinExistence type="inferred from homology"/>
<reference evidence="8" key="2">
    <citation type="submission" date="2020-09" db="EMBL/GenBank/DDBJ databases">
        <authorList>
            <person name="Sun Q."/>
            <person name="Ohkuma M."/>
        </authorList>
    </citation>
    <scope>NUCLEOTIDE SEQUENCE</scope>
    <source>
        <strain evidence="8">JCM 4646</strain>
    </source>
</reference>
<dbReference type="AlphaFoldDB" id="A0A919FB16"/>
<name>A0A919FB16_9ACTN</name>
<dbReference type="GeneID" id="95350589"/>
<evidence type="ECO:0000256" key="7">
    <source>
        <dbReference type="SAM" id="Phobius"/>
    </source>
</evidence>
<organism evidence="8 9">
    <name type="scientific">Kitasatospora indigofera</name>
    <dbReference type="NCBI Taxonomy" id="67307"/>
    <lineage>
        <taxon>Bacteria</taxon>
        <taxon>Bacillati</taxon>
        <taxon>Actinomycetota</taxon>
        <taxon>Actinomycetes</taxon>
        <taxon>Kitasatosporales</taxon>
        <taxon>Streptomycetaceae</taxon>
        <taxon>Kitasatospora</taxon>
    </lineage>
</organism>
<dbReference type="InterPro" id="IPR007341">
    <property type="entry name" value="Transgly_assoc"/>
</dbReference>
<dbReference type="Proteomes" id="UP000617734">
    <property type="component" value="Unassembled WGS sequence"/>
</dbReference>
<evidence type="ECO:0000256" key="3">
    <source>
        <dbReference type="ARBA" id="ARBA00022475"/>
    </source>
</evidence>
<reference evidence="8" key="1">
    <citation type="journal article" date="2014" name="Int. J. Syst. Evol. Microbiol.">
        <title>Complete genome sequence of Corynebacterium casei LMG S-19264T (=DSM 44701T), isolated from a smear-ripened cheese.</title>
        <authorList>
            <consortium name="US DOE Joint Genome Institute (JGI-PGF)"/>
            <person name="Walter F."/>
            <person name="Albersmeier A."/>
            <person name="Kalinowski J."/>
            <person name="Ruckert C."/>
        </authorList>
    </citation>
    <scope>NUCLEOTIDE SEQUENCE</scope>
    <source>
        <strain evidence="8">JCM 4646</strain>
    </source>
</reference>
<comment type="caution">
    <text evidence="8">The sequence shown here is derived from an EMBL/GenBank/DDBJ whole genome shotgun (WGS) entry which is preliminary data.</text>
</comment>
<feature type="transmembrane region" description="Helical" evidence="7">
    <location>
        <begin position="28"/>
        <end position="53"/>
    </location>
</feature>
<gene>
    <name evidence="8" type="ORF">GCM10018781_00290</name>
</gene>
<dbReference type="PANTHER" id="PTHR33884">
    <property type="entry name" value="UPF0410 PROTEIN YMGE"/>
    <property type="match status" value="1"/>
</dbReference>
<feature type="transmembrane region" description="Helical" evidence="7">
    <location>
        <begin position="65"/>
        <end position="83"/>
    </location>
</feature>
<comment type="similarity">
    <text evidence="2">Belongs to the UPF0410 family.</text>
</comment>
<keyword evidence="5 7" id="KW-1133">Transmembrane helix</keyword>
<sequence>MWAIVSALIEGLVLGVIARLLIPGKQDVPLWLTMILGMIGAMIGNGVAHVFGVADTGGIDWWRHLFQLGAAIVVIATVAPLWAGRKQH</sequence>
<evidence type="ECO:0008006" key="10">
    <source>
        <dbReference type="Google" id="ProtNLM"/>
    </source>
</evidence>
<evidence type="ECO:0000256" key="4">
    <source>
        <dbReference type="ARBA" id="ARBA00022692"/>
    </source>
</evidence>
<dbReference type="Pfam" id="PF04226">
    <property type="entry name" value="Transgly_assoc"/>
    <property type="match status" value="1"/>
</dbReference>
<evidence type="ECO:0000256" key="2">
    <source>
        <dbReference type="ARBA" id="ARBA00011006"/>
    </source>
</evidence>
<dbReference type="RefSeq" id="WP_190208663.1">
    <property type="nucleotide sequence ID" value="NZ_BNBO01000001.1"/>
</dbReference>
<keyword evidence="4 7" id="KW-0812">Transmembrane</keyword>
<accession>A0A919FB16</accession>
<comment type="subcellular location">
    <subcellularLocation>
        <location evidence="1">Cell membrane</location>
        <topology evidence="1">Multi-pass membrane protein</topology>
    </subcellularLocation>
</comment>
<dbReference type="PANTHER" id="PTHR33884:SF3">
    <property type="entry name" value="UPF0410 PROTEIN YMGE"/>
    <property type="match status" value="1"/>
</dbReference>
<evidence type="ECO:0000313" key="9">
    <source>
        <dbReference type="Proteomes" id="UP000617734"/>
    </source>
</evidence>
<evidence type="ECO:0000256" key="6">
    <source>
        <dbReference type="ARBA" id="ARBA00023136"/>
    </source>
</evidence>
<evidence type="ECO:0000256" key="1">
    <source>
        <dbReference type="ARBA" id="ARBA00004651"/>
    </source>
</evidence>
<dbReference type="EMBL" id="BNBO01000001">
    <property type="protein sequence ID" value="GHH58608.1"/>
    <property type="molecule type" value="Genomic_DNA"/>
</dbReference>
<evidence type="ECO:0000313" key="8">
    <source>
        <dbReference type="EMBL" id="GHH58608.1"/>
    </source>
</evidence>
<evidence type="ECO:0000256" key="5">
    <source>
        <dbReference type="ARBA" id="ARBA00022989"/>
    </source>
</evidence>
<keyword evidence="3" id="KW-1003">Cell membrane</keyword>